<keyword evidence="3" id="KW-1185">Reference proteome</keyword>
<gene>
    <name evidence="2" type="ORF">FOY91_05860</name>
</gene>
<feature type="non-terminal residue" evidence="2">
    <location>
        <position position="1"/>
    </location>
</feature>
<evidence type="ECO:0000256" key="1">
    <source>
        <dbReference type="SAM" id="MobiDB-lite"/>
    </source>
</evidence>
<protein>
    <submittedName>
        <fullName evidence="2">Uncharacterized protein</fullName>
    </submittedName>
</protein>
<reference evidence="2 3" key="1">
    <citation type="submission" date="2019-07" db="EMBL/GenBank/DDBJ databases">
        <title>Sphingomonas solaris sp. nov., isolated from a solar panel from Boston, Massachusetts.</title>
        <authorList>
            <person name="Tanner K."/>
            <person name="Pascual J."/>
            <person name="Mancuso C."/>
            <person name="Pereto J."/>
            <person name="Khalil A."/>
            <person name="Vilanova C."/>
        </authorList>
    </citation>
    <scope>NUCLEOTIDE SEQUENCE [LARGE SCALE GENOMIC DNA]</scope>
    <source>
        <strain evidence="2 3">R4DWN</strain>
    </source>
</reference>
<dbReference type="AlphaFoldDB" id="A0A558R9A0"/>
<feature type="region of interest" description="Disordered" evidence="1">
    <location>
        <begin position="1"/>
        <end position="60"/>
    </location>
</feature>
<organism evidence="2 3">
    <name type="scientific">Alterirhizorhabdus solaris</name>
    <dbReference type="NCBI Taxonomy" id="2529389"/>
    <lineage>
        <taxon>Bacteria</taxon>
        <taxon>Pseudomonadati</taxon>
        <taxon>Pseudomonadota</taxon>
        <taxon>Alphaproteobacteria</taxon>
        <taxon>Sphingomonadales</taxon>
        <taxon>Rhizorhabdaceae</taxon>
        <taxon>Alterirhizorhabdus</taxon>
    </lineage>
</organism>
<name>A0A558R9A0_9SPHN</name>
<sequence>SMPPHWETADGARDRRGRAKGRVAGTGHTSATPPATRCAPSATNRNEHVHRQGYMPPHAR</sequence>
<proteinExistence type="predicted"/>
<accession>A0A558R9A0</accession>
<evidence type="ECO:0000313" key="2">
    <source>
        <dbReference type="EMBL" id="TVV75969.1"/>
    </source>
</evidence>
<comment type="caution">
    <text evidence="2">The sequence shown here is derived from an EMBL/GenBank/DDBJ whole genome shotgun (WGS) entry which is preliminary data.</text>
</comment>
<dbReference type="Proteomes" id="UP000318681">
    <property type="component" value="Unassembled WGS sequence"/>
</dbReference>
<evidence type="ECO:0000313" key="3">
    <source>
        <dbReference type="Proteomes" id="UP000318681"/>
    </source>
</evidence>
<dbReference type="EMBL" id="VNIM01000015">
    <property type="protein sequence ID" value="TVV75969.1"/>
    <property type="molecule type" value="Genomic_DNA"/>
</dbReference>